<dbReference type="InterPro" id="IPR036457">
    <property type="entry name" value="PPM-type-like_dom_sf"/>
</dbReference>
<accession>A0A6A1WFQ2</accession>
<dbReference type="AlphaFoldDB" id="A0A6A1WFQ2"/>
<dbReference type="Proteomes" id="UP000516437">
    <property type="component" value="Chromosome 2"/>
</dbReference>
<keyword evidence="3" id="KW-1185">Reference proteome</keyword>
<protein>
    <recommendedName>
        <fullName evidence="1">PPM-type phosphatase domain-containing protein</fullName>
    </recommendedName>
</protein>
<reference evidence="2 3" key="1">
    <citation type="journal article" date="2019" name="Plant Biotechnol. J.">
        <title>The red bayberry genome and genetic basis of sex determination.</title>
        <authorList>
            <person name="Jia H.M."/>
            <person name="Jia H.J."/>
            <person name="Cai Q.L."/>
            <person name="Wang Y."/>
            <person name="Zhao H.B."/>
            <person name="Yang W.F."/>
            <person name="Wang G.Y."/>
            <person name="Li Y.H."/>
            <person name="Zhan D.L."/>
            <person name="Shen Y.T."/>
            <person name="Niu Q.F."/>
            <person name="Chang L."/>
            <person name="Qiu J."/>
            <person name="Zhao L."/>
            <person name="Xie H.B."/>
            <person name="Fu W.Y."/>
            <person name="Jin J."/>
            <person name="Li X.W."/>
            <person name="Jiao Y."/>
            <person name="Zhou C.C."/>
            <person name="Tu T."/>
            <person name="Chai C.Y."/>
            <person name="Gao J.L."/>
            <person name="Fan L.J."/>
            <person name="van de Weg E."/>
            <person name="Wang J.Y."/>
            <person name="Gao Z.S."/>
        </authorList>
    </citation>
    <scope>NUCLEOTIDE SEQUENCE [LARGE SCALE GENOMIC DNA]</scope>
    <source>
        <tissue evidence="2">Leaves</tissue>
    </source>
</reference>
<dbReference type="PROSITE" id="PS51746">
    <property type="entry name" value="PPM_2"/>
    <property type="match status" value="1"/>
</dbReference>
<evidence type="ECO:0000313" key="2">
    <source>
        <dbReference type="EMBL" id="KAB1224102.1"/>
    </source>
</evidence>
<evidence type="ECO:0000313" key="3">
    <source>
        <dbReference type="Proteomes" id="UP000516437"/>
    </source>
</evidence>
<dbReference type="OrthoDB" id="420076at2759"/>
<sequence length="208" mass="23570">MGSCVLVMLMRGEDVYLMNVGDSRAMLAREAELDIGPRKVHPDLKRINEEILTNHNLFGGCGGLSNLISLQLTTDHSTYVEEEAQRIRSDHPDDSSAIVNDRVKGYLKVTRAFGAGFLKQILDIVLRRTLPILHERRSCLSSRYFIASFPEGDPAQHLIEEVLFRAAKKAGIDFHELLDIPQGERRRYHDDVSVIIISLEGRIWRSSM</sequence>
<dbReference type="PANTHER" id="PTHR13832:SF228">
    <property type="entry name" value="PROTEIN PHOSPHATASE 2C 23-RELATED"/>
    <property type="match status" value="1"/>
</dbReference>
<gene>
    <name evidence="2" type="ORF">CJ030_MR2G023212</name>
</gene>
<dbReference type="InterPro" id="IPR001932">
    <property type="entry name" value="PPM-type_phosphatase-like_dom"/>
</dbReference>
<dbReference type="PANTHER" id="PTHR13832">
    <property type="entry name" value="PROTEIN PHOSPHATASE 2C"/>
    <property type="match status" value="1"/>
</dbReference>
<dbReference type="Pfam" id="PF00481">
    <property type="entry name" value="PP2C"/>
    <property type="match status" value="1"/>
</dbReference>
<dbReference type="EMBL" id="RXIC02000020">
    <property type="protein sequence ID" value="KAB1224102.1"/>
    <property type="molecule type" value="Genomic_DNA"/>
</dbReference>
<organism evidence="2 3">
    <name type="scientific">Morella rubra</name>
    <name type="common">Chinese bayberry</name>
    <dbReference type="NCBI Taxonomy" id="262757"/>
    <lineage>
        <taxon>Eukaryota</taxon>
        <taxon>Viridiplantae</taxon>
        <taxon>Streptophyta</taxon>
        <taxon>Embryophyta</taxon>
        <taxon>Tracheophyta</taxon>
        <taxon>Spermatophyta</taxon>
        <taxon>Magnoliopsida</taxon>
        <taxon>eudicotyledons</taxon>
        <taxon>Gunneridae</taxon>
        <taxon>Pentapetalae</taxon>
        <taxon>rosids</taxon>
        <taxon>fabids</taxon>
        <taxon>Fagales</taxon>
        <taxon>Myricaceae</taxon>
        <taxon>Morella</taxon>
    </lineage>
</organism>
<comment type="caution">
    <text evidence="2">The sequence shown here is derived from an EMBL/GenBank/DDBJ whole genome shotgun (WGS) entry which is preliminary data.</text>
</comment>
<dbReference type="CDD" id="cd00143">
    <property type="entry name" value="PP2Cc"/>
    <property type="match status" value="1"/>
</dbReference>
<dbReference type="InterPro" id="IPR015655">
    <property type="entry name" value="PP2C"/>
</dbReference>
<evidence type="ECO:0000259" key="1">
    <source>
        <dbReference type="PROSITE" id="PS51746"/>
    </source>
</evidence>
<feature type="domain" description="PPM-type phosphatase" evidence="1">
    <location>
        <begin position="1"/>
        <end position="199"/>
    </location>
</feature>
<dbReference type="SUPFAM" id="SSF81606">
    <property type="entry name" value="PP2C-like"/>
    <property type="match status" value="1"/>
</dbReference>
<name>A0A6A1WFQ2_9ROSI</name>
<proteinExistence type="predicted"/>
<dbReference type="GO" id="GO:0004722">
    <property type="term" value="F:protein serine/threonine phosphatase activity"/>
    <property type="evidence" value="ECO:0007669"/>
    <property type="project" value="InterPro"/>
</dbReference>
<dbReference type="Gene3D" id="3.60.40.10">
    <property type="entry name" value="PPM-type phosphatase domain"/>
    <property type="match status" value="1"/>
</dbReference>